<dbReference type="OrthoDB" id="103324at2"/>
<dbReference type="EMBL" id="PVNK01000234">
    <property type="protein sequence ID" value="PRP91639.1"/>
    <property type="molecule type" value="Genomic_DNA"/>
</dbReference>
<sequence length="562" mass="63581">MSEERKRALIERLSRKQGERSQAGEARVPLGALDEDWDVIVLGGGLAGLALGVQLRQRHPAARVLVVEKATHPVREAAHKVGESTVEIGAHYFGEVLGFKRHLQTRQLKKLGLRFFFSLADNRELHRRFELGPFISQTLPVPSYQLDRGRFENFLGLELRRLGGVLLDGAKVRGVELGARHQVTLAADELERDLSARWVVDASGRASVLKRKLGLGRKTTHDVNAVWFRVEAEIDLEDWTSDRRFGERMPAGYRRFSTNHLMGPGYWVWLIPLASGSTSVGIVADPMHHAFAEIRTLELALAWLREHEPACHAACEAHRDSIQDFLVLKNYSHACTRVFSSERWSIVGEAGVFTDPFYSAGSDFIAFANSMTTELIGAELAGEDIRERVELYEWLYLDVLFESALFTFRGQYPIMGNARVMSAKIVWDFAVYWGILGPLFMADVVADLELLRRLRPTLARFYELQSEAQAFFASWHRDTLAEVPASDDHVDFTRLDFLYRHHCAMRERLSPDAFVARMDATLDELEVLRACMGAQTSEGRPQLTDLDTDLAYLWGRLRGGRA</sequence>
<keyword evidence="3" id="KW-1185">Reference proteome</keyword>
<gene>
    <name evidence="2" type="ORF">ENSA5_53990</name>
</gene>
<reference evidence="2 3" key="1">
    <citation type="submission" date="2018-03" db="EMBL/GenBank/DDBJ databases">
        <title>Draft Genome Sequences of the Obligatory Marine Myxobacteria Enhygromyxa salina SWB005.</title>
        <authorList>
            <person name="Poehlein A."/>
            <person name="Moghaddam J.A."/>
            <person name="Harms H."/>
            <person name="Alanjari M."/>
            <person name="Koenig G.M."/>
            <person name="Daniel R."/>
            <person name="Schaeberle T.F."/>
        </authorList>
    </citation>
    <scope>NUCLEOTIDE SEQUENCE [LARGE SCALE GENOMIC DNA]</scope>
    <source>
        <strain evidence="2 3">SWB005</strain>
    </source>
</reference>
<dbReference type="GO" id="GO:0071949">
    <property type="term" value="F:FAD binding"/>
    <property type="evidence" value="ECO:0007669"/>
    <property type="project" value="InterPro"/>
</dbReference>
<feature type="domain" description="FAD-binding" evidence="1">
    <location>
        <begin position="37"/>
        <end position="247"/>
    </location>
</feature>
<evidence type="ECO:0000259" key="1">
    <source>
        <dbReference type="Pfam" id="PF01494"/>
    </source>
</evidence>
<dbReference type="InterPro" id="IPR050816">
    <property type="entry name" value="Flavin-dep_Halogenase_NPB"/>
</dbReference>
<dbReference type="Gene3D" id="3.50.50.60">
    <property type="entry name" value="FAD/NAD(P)-binding domain"/>
    <property type="match status" value="1"/>
</dbReference>
<evidence type="ECO:0000313" key="2">
    <source>
        <dbReference type="EMBL" id="PRP91639.1"/>
    </source>
</evidence>
<organism evidence="2 3">
    <name type="scientific">Enhygromyxa salina</name>
    <dbReference type="NCBI Taxonomy" id="215803"/>
    <lineage>
        <taxon>Bacteria</taxon>
        <taxon>Pseudomonadati</taxon>
        <taxon>Myxococcota</taxon>
        <taxon>Polyangia</taxon>
        <taxon>Nannocystales</taxon>
        <taxon>Nannocystaceae</taxon>
        <taxon>Enhygromyxa</taxon>
    </lineage>
</organism>
<accession>A0A2S9XFK3</accession>
<comment type="caution">
    <text evidence="2">The sequence shown here is derived from an EMBL/GenBank/DDBJ whole genome shotgun (WGS) entry which is preliminary data.</text>
</comment>
<dbReference type="SUPFAM" id="SSF51905">
    <property type="entry name" value="FAD/NAD(P)-binding domain"/>
    <property type="match status" value="1"/>
</dbReference>
<proteinExistence type="predicted"/>
<dbReference type="InterPro" id="IPR036188">
    <property type="entry name" value="FAD/NAD-bd_sf"/>
</dbReference>
<name>A0A2S9XFK3_9BACT</name>
<dbReference type="Proteomes" id="UP000237968">
    <property type="component" value="Unassembled WGS sequence"/>
</dbReference>
<protein>
    <recommendedName>
        <fullName evidence="1">FAD-binding domain-containing protein</fullName>
    </recommendedName>
</protein>
<dbReference type="RefSeq" id="WP_106394622.1">
    <property type="nucleotide sequence ID" value="NZ_PVNK01000234.1"/>
</dbReference>
<dbReference type="PANTHER" id="PTHR43747">
    <property type="entry name" value="FAD-BINDING PROTEIN"/>
    <property type="match status" value="1"/>
</dbReference>
<evidence type="ECO:0000313" key="3">
    <source>
        <dbReference type="Proteomes" id="UP000237968"/>
    </source>
</evidence>
<dbReference type="PANTHER" id="PTHR43747:SF1">
    <property type="entry name" value="SLR1998 PROTEIN"/>
    <property type="match status" value="1"/>
</dbReference>
<dbReference type="Pfam" id="PF01494">
    <property type="entry name" value="FAD_binding_3"/>
    <property type="match status" value="1"/>
</dbReference>
<dbReference type="AlphaFoldDB" id="A0A2S9XFK3"/>
<dbReference type="InterPro" id="IPR002938">
    <property type="entry name" value="FAD-bd"/>
</dbReference>